<reference evidence="2" key="1">
    <citation type="submission" date="2021-06" db="EMBL/GenBank/DDBJ databases">
        <authorList>
            <person name="Kallberg Y."/>
            <person name="Tangrot J."/>
            <person name="Rosling A."/>
        </authorList>
    </citation>
    <scope>NUCLEOTIDE SEQUENCE</scope>
    <source>
        <strain evidence="2">CL551</strain>
    </source>
</reference>
<keyword evidence="1" id="KW-0732">Signal</keyword>
<proteinExistence type="predicted"/>
<comment type="caution">
    <text evidence="2">The sequence shown here is derived from an EMBL/GenBank/DDBJ whole genome shotgun (WGS) entry which is preliminary data.</text>
</comment>
<sequence>MKLQAVFFITLFFSTFVVSITYPHKQLFSCSYIRDSCQSSICWGEASSLKGLAHRSHPYCKVVIKDHSGIVCDEKVSAHSCKEVTDYFTRGNELFAEIKCYQDNQCIGECWLKATK</sequence>
<keyword evidence="3" id="KW-1185">Reference proteome</keyword>
<name>A0A9N9BFY1_9GLOM</name>
<evidence type="ECO:0000256" key="1">
    <source>
        <dbReference type="SAM" id="SignalP"/>
    </source>
</evidence>
<dbReference type="EMBL" id="CAJVPV010003920">
    <property type="protein sequence ID" value="CAG8562569.1"/>
    <property type="molecule type" value="Genomic_DNA"/>
</dbReference>
<dbReference type="Proteomes" id="UP000789342">
    <property type="component" value="Unassembled WGS sequence"/>
</dbReference>
<gene>
    <name evidence="2" type="ORF">AMORRO_LOCUS6089</name>
</gene>
<feature type="signal peptide" evidence="1">
    <location>
        <begin position="1"/>
        <end position="19"/>
    </location>
</feature>
<protein>
    <submittedName>
        <fullName evidence="2">11097_t:CDS:1</fullName>
    </submittedName>
</protein>
<feature type="chain" id="PRO_5040290978" evidence="1">
    <location>
        <begin position="20"/>
        <end position="116"/>
    </location>
</feature>
<organism evidence="2 3">
    <name type="scientific">Acaulospora morrowiae</name>
    <dbReference type="NCBI Taxonomy" id="94023"/>
    <lineage>
        <taxon>Eukaryota</taxon>
        <taxon>Fungi</taxon>
        <taxon>Fungi incertae sedis</taxon>
        <taxon>Mucoromycota</taxon>
        <taxon>Glomeromycotina</taxon>
        <taxon>Glomeromycetes</taxon>
        <taxon>Diversisporales</taxon>
        <taxon>Acaulosporaceae</taxon>
        <taxon>Acaulospora</taxon>
    </lineage>
</organism>
<dbReference type="AlphaFoldDB" id="A0A9N9BFY1"/>
<evidence type="ECO:0000313" key="2">
    <source>
        <dbReference type="EMBL" id="CAG8562569.1"/>
    </source>
</evidence>
<accession>A0A9N9BFY1</accession>
<evidence type="ECO:0000313" key="3">
    <source>
        <dbReference type="Proteomes" id="UP000789342"/>
    </source>
</evidence>